<accession>A0ABP0EXN2</accession>
<protein>
    <submittedName>
        <fullName evidence="2">Uncharacterized protein</fullName>
    </submittedName>
</protein>
<dbReference type="EMBL" id="CAWYQH010000001">
    <property type="protein sequence ID" value="CAK8672233.1"/>
    <property type="molecule type" value="Genomic_DNA"/>
</dbReference>
<organism evidence="2 3">
    <name type="scientific">Clavelina lepadiformis</name>
    <name type="common">Light-bulb sea squirt</name>
    <name type="synonym">Ascidia lepadiformis</name>
    <dbReference type="NCBI Taxonomy" id="159417"/>
    <lineage>
        <taxon>Eukaryota</taxon>
        <taxon>Metazoa</taxon>
        <taxon>Chordata</taxon>
        <taxon>Tunicata</taxon>
        <taxon>Ascidiacea</taxon>
        <taxon>Aplousobranchia</taxon>
        <taxon>Clavelinidae</taxon>
        <taxon>Clavelina</taxon>
    </lineage>
</organism>
<name>A0ABP0EXN2_CLALP</name>
<proteinExistence type="predicted"/>
<evidence type="ECO:0000256" key="1">
    <source>
        <dbReference type="SAM" id="MobiDB-lite"/>
    </source>
</evidence>
<reference evidence="2 3" key="1">
    <citation type="submission" date="2024-02" db="EMBL/GenBank/DDBJ databases">
        <authorList>
            <person name="Daric V."/>
            <person name="Darras S."/>
        </authorList>
    </citation>
    <scope>NUCLEOTIDE SEQUENCE [LARGE SCALE GENOMIC DNA]</scope>
</reference>
<feature type="compositionally biased region" description="Basic and acidic residues" evidence="1">
    <location>
        <begin position="347"/>
        <end position="357"/>
    </location>
</feature>
<gene>
    <name evidence="2" type="ORF">CVLEPA_LOCUS1212</name>
</gene>
<evidence type="ECO:0000313" key="3">
    <source>
        <dbReference type="Proteomes" id="UP001642483"/>
    </source>
</evidence>
<evidence type="ECO:0000313" key="2">
    <source>
        <dbReference type="EMBL" id="CAK8672233.1"/>
    </source>
</evidence>
<dbReference type="Proteomes" id="UP001642483">
    <property type="component" value="Unassembled WGS sequence"/>
</dbReference>
<keyword evidence="3" id="KW-1185">Reference proteome</keyword>
<sequence length="582" mass="65749">MESGAYTTYSEEFNCEDVLMFCLEHQLQNGVKECLHEIRQSATPLSRECQTRLVIAAMPRTLSDLTGAAQLMDLNMLLEYSQILRGLQFVRSNCTSAKEISAFASCSLKLKKAIIMHMICNEQTAEQVMWQLEEQLGVSCAQSLVYPPENPRLVTVLKREVNIFRHLISNLLEDAESRINYMQGEMWNDFNEKFWATLSSDLAAYLKTVKSSLKPLKIEKILDQNGRHIRNENLSNIQQQYAKGLEISNTDILALIESTQDGQTNFVAANGDIIPALKDSAIKCNCSVKLSEKCATIADVVTLENLSEHCVKTFYGKQQKSKIILRKYSNDMSEDGDSSSKNVLKVENGKRNPDSSSKRPVLSPIHNTKETKRLRFCAEEVAALLLTDSPLSEKTCSLSQVESYENYQNQEKTDISMESCLTVSHYFSKSHSKLFHSSFPRKSDLEYKLCCTSPRVVLHKKIQLASNGVTKCTSPLRRSQRKIRKKLQYDGRSNSVAEINCTNKTNEDRALFKTLPEGLASAQYVDNSSDDYVSESECSDNDIILGLDDPFIPDFNIHDSWNLHPDPTSPTVSLRRLNLLTH</sequence>
<comment type="caution">
    <text evidence="2">The sequence shown here is derived from an EMBL/GenBank/DDBJ whole genome shotgun (WGS) entry which is preliminary data.</text>
</comment>
<feature type="region of interest" description="Disordered" evidence="1">
    <location>
        <begin position="331"/>
        <end position="364"/>
    </location>
</feature>